<feature type="compositionally biased region" description="Basic and acidic residues" evidence="4">
    <location>
        <begin position="278"/>
        <end position="290"/>
    </location>
</feature>
<comment type="caution">
    <text evidence="6">The sequence shown here is derived from an EMBL/GenBank/DDBJ whole genome shotgun (WGS) entry which is preliminary data.</text>
</comment>
<comment type="subcellular location">
    <subcellularLocation>
        <location evidence="1">Cytoplasm</location>
    </subcellularLocation>
</comment>
<dbReference type="Pfam" id="PF09811">
    <property type="entry name" value="Yae1_N"/>
    <property type="match status" value="1"/>
</dbReference>
<feature type="compositionally biased region" description="Polar residues" evidence="4">
    <location>
        <begin position="671"/>
        <end position="686"/>
    </location>
</feature>
<feature type="compositionally biased region" description="Basic and acidic residues" evidence="4">
    <location>
        <begin position="391"/>
        <end position="402"/>
    </location>
</feature>
<evidence type="ECO:0000313" key="6">
    <source>
        <dbReference type="EMBL" id="KAL1248836.1"/>
    </source>
</evidence>
<name>A0ABR3L9P3_9TELE</name>
<gene>
    <name evidence="6" type="ORF">QQF64_022154</name>
</gene>
<feature type="non-terminal residue" evidence="6">
    <location>
        <position position="1037"/>
    </location>
</feature>
<evidence type="ECO:0000313" key="7">
    <source>
        <dbReference type="Proteomes" id="UP001558613"/>
    </source>
</evidence>
<feature type="compositionally biased region" description="Basic and acidic residues" evidence="4">
    <location>
        <begin position="534"/>
        <end position="548"/>
    </location>
</feature>
<reference evidence="6 7" key="1">
    <citation type="submission" date="2023-09" db="EMBL/GenBank/DDBJ databases">
        <authorList>
            <person name="Wang M."/>
        </authorList>
    </citation>
    <scope>NUCLEOTIDE SEQUENCE [LARGE SCALE GENOMIC DNA]</scope>
    <source>
        <strain evidence="6">GT-2023</strain>
        <tissue evidence="6">Liver</tissue>
    </source>
</reference>
<keyword evidence="7" id="KW-1185">Reference proteome</keyword>
<feature type="compositionally biased region" description="Polar residues" evidence="4">
    <location>
        <begin position="261"/>
        <end position="276"/>
    </location>
</feature>
<feature type="compositionally biased region" description="Basic and acidic residues" evidence="4">
    <location>
        <begin position="645"/>
        <end position="670"/>
    </location>
</feature>
<sequence>MSWVKSVASSQDVFDEDVDDISLQNKEWKYNMEKRAKDGFRDGSDAGKEASLQAGFNMGYTEGATKMTVIGQLKGIMSAVRCWCQVQLPGSPSLVSVTDLLQRLEIYEDGLVESLRKTQQRPPPSVTEMVDDMEELNVEQRNQGGESRCSNNGNCCGRDEASNDCCGNIRVNGEFTFRFEQMTRYSEVQFMVSSCSWTICADTHFLQTLLKCIGTREVDLLEAITASCANMGNIGLDCCGQKNPCDHTEDDTKGLLHSSESKTSTKAGTDVCTSPASDEEHRSLDRHEDGTEPQLGESVITKQPTAVAQSPKAQSSYSTTMQLLHTDAPLAPEANQNVSPETASTEAIMPATELPKPETEIAEEITAEVSEAPQVTVEAPVETVGSVKVEREAQHGSGEKVDITAAPTDDAGATKTSLDSTVAPAVDTPVKEAPVQEVTVLAQVESEKNSSKPEAETHVEMIADEKEIIQTEELTLNDTNEVTHEETNLSDTGNNSSKEPESCILGQSNDLDVIEKSVAEVTAEEPIIEQTTEVEDKHSEDTHSEMAEQKQVTSEVSQTQEDSLEASSLDVDITNGLSPAIANGLSKDPECLKVENADADVIVVEKLPQKENIVQELNEETVETESQDQLPSKPSLQIDSTTVVDKPEALDSVKDLERNEKVAEQEHETTEPVQNGLDSTCASVPSSPIEKTILTEPTSDSVALDDTEAKSDVAVLSKEKLVEDDLQDVETGPQQAEAEMEKKEKESSVAQENEGKEETSTTPKSEILFSSGTVEVQVIQKDTEEEEVHNTPDDSADLYLGAEEIEMGASNNKPSKPLLELTIPGIETRCSLAPAVDILAYSEREWKGNTTKSTLIRKGYSEMSRSFSGLRRVRGDNYCALRATLYQVLANSTNMPSWLQNEDFLLLPDAQEHLISGWVFPPECKLRSEKEGSVERLKYYLDLFKKKWQAAAVCESPEEKHNLCERVFQGGEEEYGLLEALKFLMLAEAVDLHHKMTRDQEVPVFCWLLFARDTSENPETLLANHLSQIGFSGGVEQ</sequence>
<feature type="domain" description="Essential protein Yae1 N-terminal" evidence="5">
    <location>
        <begin position="39"/>
        <end position="76"/>
    </location>
</feature>
<feature type="compositionally biased region" description="Polar residues" evidence="4">
    <location>
        <begin position="627"/>
        <end position="643"/>
    </location>
</feature>
<dbReference type="PRINTS" id="PR02055">
    <property type="entry name" value="PROTEINF105"/>
</dbReference>
<accession>A0ABR3L9P3</accession>
<dbReference type="Pfam" id="PF16218">
    <property type="entry name" value="Peptidase_C101"/>
    <property type="match status" value="1"/>
</dbReference>
<feature type="region of interest" description="Disordered" evidence="4">
    <location>
        <begin position="475"/>
        <end position="509"/>
    </location>
</feature>
<feature type="compositionally biased region" description="Polar residues" evidence="4">
    <location>
        <begin position="300"/>
        <end position="319"/>
    </location>
</feature>
<evidence type="ECO:0000256" key="4">
    <source>
        <dbReference type="SAM" id="MobiDB-lite"/>
    </source>
</evidence>
<feature type="region of interest" description="Disordered" evidence="4">
    <location>
        <begin position="391"/>
        <end position="430"/>
    </location>
</feature>
<feature type="compositionally biased region" description="Basic and acidic residues" evidence="4">
    <location>
        <begin position="739"/>
        <end position="759"/>
    </location>
</feature>
<dbReference type="PANTHER" id="PTHR33662">
    <property type="entry name" value="OTU DEUBIQUITINASE WITH LINEAR LINKAGE-SPECIFICITY A-RELATED"/>
    <property type="match status" value="1"/>
</dbReference>
<proteinExistence type="inferred from homology"/>
<evidence type="ECO:0000256" key="2">
    <source>
        <dbReference type="ARBA" id="ARBA00010267"/>
    </source>
</evidence>
<feature type="compositionally biased region" description="Polar residues" evidence="4">
    <location>
        <begin position="550"/>
        <end position="561"/>
    </location>
</feature>
<protein>
    <recommendedName>
        <fullName evidence="5">Essential protein Yae1 N-terminal domain-containing protein</fullName>
    </recommendedName>
</protein>
<feature type="region of interest" description="Disordered" evidence="4">
    <location>
        <begin position="250"/>
        <end position="319"/>
    </location>
</feature>
<comment type="similarity">
    <text evidence="2">Belongs to the peptidase C65 family. Otulin subfamily.</text>
</comment>
<dbReference type="EMBL" id="JAYMGO010000024">
    <property type="protein sequence ID" value="KAL1248836.1"/>
    <property type="molecule type" value="Genomic_DNA"/>
</dbReference>
<evidence type="ECO:0000259" key="5">
    <source>
        <dbReference type="Pfam" id="PF09811"/>
    </source>
</evidence>
<dbReference type="PANTHER" id="PTHR33662:SF3">
    <property type="entry name" value="FIBROUS SHEATH CABYR-BINDING PROTEIN-LIKE-RELATED"/>
    <property type="match status" value="1"/>
</dbReference>
<evidence type="ECO:0000256" key="3">
    <source>
        <dbReference type="ARBA" id="ARBA00022490"/>
    </source>
</evidence>
<feature type="region of interest" description="Disordered" evidence="4">
    <location>
        <begin position="619"/>
        <end position="771"/>
    </location>
</feature>
<dbReference type="Proteomes" id="UP001558613">
    <property type="component" value="Unassembled WGS sequence"/>
</dbReference>
<organism evidence="6 7">
    <name type="scientific">Cirrhinus molitorella</name>
    <name type="common">mud carp</name>
    <dbReference type="NCBI Taxonomy" id="172907"/>
    <lineage>
        <taxon>Eukaryota</taxon>
        <taxon>Metazoa</taxon>
        <taxon>Chordata</taxon>
        <taxon>Craniata</taxon>
        <taxon>Vertebrata</taxon>
        <taxon>Euteleostomi</taxon>
        <taxon>Actinopterygii</taxon>
        <taxon>Neopterygii</taxon>
        <taxon>Teleostei</taxon>
        <taxon>Ostariophysi</taxon>
        <taxon>Cypriniformes</taxon>
        <taxon>Cyprinidae</taxon>
        <taxon>Labeoninae</taxon>
        <taxon>Labeonini</taxon>
        <taxon>Cirrhinus</taxon>
    </lineage>
</organism>
<evidence type="ECO:0000256" key="1">
    <source>
        <dbReference type="ARBA" id="ARBA00004496"/>
    </source>
</evidence>
<feature type="region of interest" description="Disordered" evidence="4">
    <location>
        <begin position="523"/>
        <end position="571"/>
    </location>
</feature>
<dbReference type="InterPro" id="IPR019191">
    <property type="entry name" value="Essential_protein_Yae1_N"/>
</dbReference>
<dbReference type="InterPro" id="IPR023235">
    <property type="entry name" value="FAM105"/>
</dbReference>
<feature type="compositionally biased region" description="Basic and acidic residues" evidence="4">
    <location>
        <begin position="707"/>
        <end position="723"/>
    </location>
</feature>
<feature type="compositionally biased region" description="Polar residues" evidence="4">
    <location>
        <begin position="760"/>
        <end position="771"/>
    </location>
</feature>
<keyword evidence="3" id="KW-0963">Cytoplasm</keyword>